<evidence type="ECO:0000256" key="3">
    <source>
        <dbReference type="ARBA" id="ARBA00022786"/>
    </source>
</evidence>
<comment type="subunit">
    <text evidence="6">Part of a SCF (SKP1-cullin-F-box) protein ligase complex. May interact with auxin and auxin-responsive proteins.</text>
</comment>
<dbReference type="GO" id="GO:0031146">
    <property type="term" value="P:SCF-dependent proteasomal ubiquitin-dependent protein catabolic process"/>
    <property type="evidence" value="ECO:0000318"/>
    <property type="project" value="GO_Central"/>
</dbReference>
<dbReference type="GO" id="GO:0019005">
    <property type="term" value="C:SCF ubiquitin ligase complex"/>
    <property type="evidence" value="ECO:0000318"/>
    <property type="project" value="GO_Central"/>
</dbReference>
<dbReference type="OMA" id="TDDCLEM"/>
<dbReference type="InterPro" id="IPR036047">
    <property type="entry name" value="F-box-like_dom_sf"/>
</dbReference>
<comment type="pathway">
    <text evidence="2">Protein modification; protein ubiquitination.</text>
</comment>
<evidence type="ECO:0000256" key="2">
    <source>
        <dbReference type="ARBA" id="ARBA00004906"/>
    </source>
</evidence>
<dbReference type="STRING" id="29655.A0A0K9NLC3"/>
<evidence type="ECO:0000313" key="10">
    <source>
        <dbReference type="Proteomes" id="UP000036987"/>
    </source>
</evidence>
<dbReference type="PANTHER" id="PTHR16134">
    <property type="entry name" value="F-BOX/TPR REPEAT PROTEIN POF3"/>
    <property type="match status" value="1"/>
</dbReference>
<dbReference type="InterPro" id="IPR032675">
    <property type="entry name" value="LRR_dom_sf"/>
</dbReference>
<dbReference type="CDD" id="cd22159">
    <property type="entry name" value="F-box_AtTIR1-like"/>
    <property type="match status" value="1"/>
</dbReference>
<name>A0A0K9NLC3_ZOSMR</name>
<reference evidence="10" key="1">
    <citation type="journal article" date="2016" name="Nature">
        <title>The genome of the seagrass Zostera marina reveals angiosperm adaptation to the sea.</title>
        <authorList>
            <person name="Olsen J.L."/>
            <person name="Rouze P."/>
            <person name="Verhelst B."/>
            <person name="Lin Y.-C."/>
            <person name="Bayer T."/>
            <person name="Collen J."/>
            <person name="Dattolo E."/>
            <person name="De Paoli E."/>
            <person name="Dittami S."/>
            <person name="Maumus F."/>
            <person name="Michel G."/>
            <person name="Kersting A."/>
            <person name="Lauritano C."/>
            <person name="Lohaus R."/>
            <person name="Toepel M."/>
            <person name="Tonon T."/>
            <person name="Vanneste K."/>
            <person name="Amirebrahimi M."/>
            <person name="Brakel J."/>
            <person name="Bostroem C."/>
            <person name="Chovatia M."/>
            <person name="Grimwood J."/>
            <person name="Jenkins J.W."/>
            <person name="Jueterbock A."/>
            <person name="Mraz A."/>
            <person name="Stam W.T."/>
            <person name="Tice H."/>
            <person name="Bornberg-Bauer E."/>
            <person name="Green P.J."/>
            <person name="Pearson G.A."/>
            <person name="Procaccini G."/>
            <person name="Duarte C.M."/>
            <person name="Schmutz J."/>
            <person name="Reusch T.B.H."/>
            <person name="Van de Peer Y."/>
        </authorList>
    </citation>
    <scope>NUCLEOTIDE SEQUENCE [LARGE SCALE GENOMIC DNA]</scope>
    <source>
        <strain evidence="10">cv. Finnish</strain>
    </source>
</reference>
<evidence type="ECO:0000256" key="1">
    <source>
        <dbReference type="ARBA" id="ARBA00004123"/>
    </source>
</evidence>
<keyword evidence="5" id="KW-0927">Auxin signaling pathway</keyword>
<dbReference type="Proteomes" id="UP000036987">
    <property type="component" value="Unassembled WGS sequence"/>
</dbReference>
<dbReference type="SUPFAM" id="SSF52047">
    <property type="entry name" value="RNI-like"/>
    <property type="match status" value="1"/>
</dbReference>
<dbReference type="GO" id="GO:0009734">
    <property type="term" value="P:auxin-activated signaling pathway"/>
    <property type="evidence" value="ECO:0007669"/>
    <property type="project" value="UniProtKB-KW"/>
</dbReference>
<dbReference type="InterPro" id="IPR001611">
    <property type="entry name" value="Leu-rich_rpt"/>
</dbReference>
<dbReference type="InterPro" id="IPR041101">
    <property type="entry name" value="Transp_inhibit"/>
</dbReference>
<dbReference type="SUPFAM" id="SSF81383">
    <property type="entry name" value="F-box domain"/>
    <property type="match status" value="1"/>
</dbReference>
<evidence type="ECO:0000259" key="8">
    <source>
        <dbReference type="Pfam" id="PF18791"/>
    </source>
</evidence>
<feature type="domain" description="Transport inhibitor response 1" evidence="8">
    <location>
        <begin position="80"/>
        <end position="126"/>
    </location>
</feature>
<keyword evidence="4" id="KW-0539">Nucleus</keyword>
<comment type="caution">
    <text evidence="9">The sequence shown here is derived from an EMBL/GenBank/DDBJ whole genome shotgun (WGS) entry which is preliminary data.</text>
</comment>
<dbReference type="InterPro" id="IPR006553">
    <property type="entry name" value="Leu-rich_rpt_Cys-con_subtyp"/>
</dbReference>
<dbReference type="SMART" id="SM00367">
    <property type="entry name" value="LRR_CC"/>
    <property type="match status" value="6"/>
</dbReference>
<dbReference type="AlphaFoldDB" id="A0A0K9NLC3"/>
<sequence length="593" mass="66026">MPFSPAAVPSRRGLQCVAAAETLPCEVWEHVFSFLSSDPDRNAVSIVCRMFHRIDRFSRTKIFIPNCYAAKPSVVFSRFPNVRRLWIKGKPHFADFNLVPDGWGGSAMEWVRVLIECCPMLVELRFKRMVVTDECLEMVAKGFKGFQNLGLVSCEGFTCRGLAAIASNCRSLKELDLTENDMDDNAGNWLGSFPETSTSLVSLNFFSLDGEVNASILEQLVTRCKNLKTLRFNRSVCLNRLAKILKLAPQLVDLGTGKLSADPQPELYSELKSAFSACKGLKALSGIWQPSSFYLPAVYTVGNVLETLNLSYTCIESSEFVKLIKCCPNVRKLWVLDFVEDEGLEAVASSCRFLQELRVFPSESHLYGVVHPISLTERGLVAVSAGCPMLHSVLYFCHQMTNAALLAIAKNQPNFTRFRLCVIEPHAPDYVTQQPLDAGFSAIVKSCKSLRRLSVSGLLTDRVFKSIGKHANNLEMLSIAFAGDSDAGLHYILSGCKSLRKLEIRDCPFGDKALLANAAKLETMRSLWMSSCWVSLGACKLLAQKMPRLNVEVINEDAGPRDRWPEDGYVEKVYIYRSLAGPRSDAPNYVWTV</sequence>
<dbReference type="EMBL" id="LFYR01002110">
    <property type="protein sequence ID" value="KMZ56882.1"/>
    <property type="molecule type" value="Genomic_DNA"/>
</dbReference>
<dbReference type="GO" id="GO:0005634">
    <property type="term" value="C:nucleus"/>
    <property type="evidence" value="ECO:0007669"/>
    <property type="project" value="UniProtKB-SubCell"/>
</dbReference>
<evidence type="ECO:0000256" key="4">
    <source>
        <dbReference type="ARBA" id="ARBA00023242"/>
    </source>
</evidence>
<feature type="domain" description="COI1 F-box" evidence="7">
    <location>
        <begin position="23"/>
        <end position="60"/>
    </location>
</feature>
<dbReference type="Gene3D" id="1.20.1280.50">
    <property type="match status" value="1"/>
</dbReference>
<evidence type="ECO:0000313" key="9">
    <source>
        <dbReference type="EMBL" id="KMZ56882.1"/>
    </source>
</evidence>
<proteinExistence type="predicted"/>
<gene>
    <name evidence="9" type="ORF">ZOSMA_8G00250</name>
</gene>
<accession>A0A0K9NLC3</accession>
<dbReference type="Pfam" id="PF13516">
    <property type="entry name" value="LRR_6"/>
    <property type="match status" value="2"/>
</dbReference>
<dbReference type="OrthoDB" id="423607at2759"/>
<protein>
    <submittedName>
        <fullName evidence="9">Auxin signaling F-box 2</fullName>
    </submittedName>
</protein>
<organism evidence="9 10">
    <name type="scientific">Zostera marina</name>
    <name type="common">Eelgrass</name>
    <dbReference type="NCBI Taxonomy" id="29655"/>
    <lineage>
        <taxon>Eukaryota</taxon>
        <taxon>Viridiplantae</taxon>
        <taxon>Streptophyta</taxon>
        <taxon>Embryophyta</taxon>
        <taxon>Tracheophyta</taxon>
        <taxon>Spermatophyta</taxon>
        <taxon>Magnoliopsida</taxon>
        <taxon>Liliopsida</taxon>
        <taxon>Zosteraceae</taxon>
        <taxon>Zostera</taxon>
    </lineage>
</organism>
<dbReference type="Pfam" id="PF18791">
    <property type="entry name" value="Transp_inhibit"/>
    <property type="match status" value="1"/>
</dbReference>
<dbReference type="Gene3D" id="3.80.10.10">
    <property type="entry name" value="Ribonuclease Inhibitor"/>
    <property type="match status" value="1"/>
</dbReference>
<dbReference type="FunFam" id="3.80.10.10:FF:000029">
    <property type="entry name" value="Transport inhibitor response 1"/>
    <property type="match status" value="1"/>
</dbReference>
<keyword evidence="3" id="KW-0833">Ubl conjugation pathway</keyword>
<evidence type="ECO:0000259" key="7">
    <source>
        <dbReference type="Pfam" id="PF18511"/>
    </source>
</evidence>
<comment type="subcellular location">
    <subcellularLocation>
        <location evidence="1">Nucleus</location>
    </subcellularLocation>
</comment>
<dbReference type="PANTHER" id="PTHR16134:SF66">
    <property type="entry name" value="PROTEIN TRANSPORT INHIBITOR RESPONSE 1"/>
    <property type="match status" value="1"/>
</dbReference>
<keyword evidence="10" id="KW-1185">Reference proteome</keyword>
<evidence type="ECO:0000256" key="6">
    <source>
        <dbReference type="ARBA" id="ARBA00064183"/>
    </source>
</evidence>
<dbReference type="InterPro" id="IPR041567">
    <property type="entry name" value="COI1_F-box"/>
</dbReference>
<evidence type="ECO:0000256" key="5">
    <source>
        <dbReference type="ARBA" id="ARBA00023294"/>
    </source>
</evidence>
<dbReference type="Pfam" id="PF18511">
    <property type="entry name" value="F-box_5"/>
    <property type="match status" value="1"/>
</dbReference>